<dbReference type="InterPro" id="IPR029068">
    <property type="entry name" value="Glyas_Bleomycin-R_OHBP_Dase"/>
</dbReference>
<dbReference type="InterPro" id="IPR051785">
    <property type="entry name" value="MMCE/EMCE_epimerase"/>
</dbReference>
<reference evidence="3" key="1">
    <citation type="submission" date="2018-05" db="EMBL/GenBank/DDBJ databases">
        <authorList>
            <person name="Lanie J.A."/>
            <person name="Ng W.-L."/>
            <person name="Kazmierczak K.M."/>
            <person name="Andrzejewski T.M."/>
            <person name="Davidsen T.M."/>
            <person name="Wayne K.J."/>
            <person name="Tettelin H."/>
            <person name="Glass J.I."/>
            <person name="Rusch D."/>
            <person name="Podicherti R."/>
            <person name="Tsui H.-C.T."/>
            <person name="Winkler M.E."/>
        </authorList>
    </citation>
    <scope>NUCLEOTIDE SEQUENCE</scope>
</reference>
<dbReference type="Gene3D" id="3.10.180.10">
    <property type="entry name" value="2,3-Dihydroxybiphenyl 1,2-Dioxygenase, domain 1"/>
    <property type="match status" value="1"/>
</dbReference>
<accession>A0A381NX58</accession>
<sequence>MFTHFHHASYLVPVLDAAIQSYAETFGGRETGRGMVSGLGEVGFVQVGDVEVEFIQPEDPAVLVGEATPMLHHVAYAVEDLDRVIADYRSRGYQFATEEPITNFMGYRLIYLDTAHTHGTRMHFTDADTLRLTT</sequence>
<evidence type="ECO:0000259" key="2">
    <source>
        <dbReference type="PROSITE" id="PS51819"/>
    </source>
</evidence>
<dbReference type="GO" id="GO:0004493">
    <property type="term" value="F:methylmalonyl-CoA epimerase activity"/>
    <property type="evidence" value="ECO:0007669"/>
    <property type="project" value="TreeGrafter"/>
</dbReference>
<dbReference type="GO" id="GO:0046872">
    <property type="term" value="F:metal ion binding"/>
    <property type="evidence" value="ECO:0007669"/>
    <property type="project" value="UniProtKB-KW"/>
</dbReference>
<evidence type="ECO:0000256" key="1">
    <source>
        <dbReference type="ARBA" id="ARBA00022723"/>
    </source>
</evidence>
<dbReference type="PANTHER" id="PTHR43048:SF3">
    <property type="entry name" value="METHYLMALONYL-COA EPIMERASE, MITOCHONDRIAL"/>
    <property type="match status" value="1"/>
</dbReference>
<keyword evidence="1" id="KW-0479">Metal-binding</keyword>
<dbReference type="GO" id="GO:0046491">
    <property type="term" value="P:L-methylmalonyl-CoA metabolic process"/>
    <property type="evidence" value="ECO:0007669"/>
    <property type="project" value="TreeGrafter"/>
</dbReference>
<evidence type="ECO:0000313" key="3">
    <source>
        <dbReference type="EMBL" id="SUZ58754.1"/>
    </source>
</evidence>
<dbReference type="InterPro" id="IPR037523">
    <property type="entry name" value="VOC_core"/>
</dbReference>
<dbReference type="EMBL" id="UINC01000639">
    <property type="protein sequence ID" value="SUZ58754.1"/>
    <property type="molecule type" value="Genomic_DNA"/>
</dbReference>
<feature type="domain" description="VOC" evidence="2">
    <location>
        <begin position="4"/>
        <end position="127"/>
    </location>
</feature>
<dbReference type="Pfam" id="PF13669">
    <property type="entry name" value="Glyoxalase_4"/>
    <property type="match status" value="1"/>
</dbReference>
<organism evidence="3">
    <name type="scientific">marine metagenome</name>
    <dbReference type="NCBI Taxonomy" id="408172"/>
    <lineage>
        <taxon>unclassified sequences</taxon>
        <taxon>metagenomes</taxon>
        <taxon>ecological metagenomes</taxon>
    </lineage>
</organism>
<protein>
    <recommendedName>
        <fullName evidence="2">VOC domain-containing protein</fullName>
    </recommendedName>
</protein>
<dbReference type="PROSITE" id="PS51819">
    <property type="entry name" value="VOC"/>
    <property type="match status" value="1"/>
</dbReference>
<gene>
    <name evidence="3" type="ORF">METZ01_LOCUS11608</name>
</gene>
<dbReference type="PANTHER" id="PTHR43048">
    <property type="entry name" value="METHYLMALONYL-COA EPIMERASE"/>
    <property type="match status" value="1"/>
</dbReference>
<proteinExistence type="predicted"/>
<dbReference type="SUPFAM" id="SSF54593">
    <property type="entry name" value="Glyoxalase/Bleomycin resistance protein/Dihydroxybiphenyl dioxygenase"/>
    <property type="match status" value="1"/>
</dbReference>
<name>A0A381NX58_9ZZZZ</name>
<dbReference type="AlphaFoldDB" id="A0A381NX58"/>